<dbReference type="EC" id="3.2.-.-" evidence="2"/>
<dbReference type="InterPro" id="IPR001910">
    <property type="entry name" value="Inosine/uridine_hydrolase_dom"/>
</dbReference>
<dbReference type="Proteomes" id="UP000562352">
    <property type="component" value="Unassembled WGS sequence"/>
</dbReference>
<dbReference type="GO" id="GO:0016799">
    <property type="term" value="F:hydrolase activity, hydrolyzing N-glycosyl compounds"/>
    <property type="evidence" value="ECO:0007669"/>
    <property type="project" value="InterPro"/>
</dbReference>
<evidence type="ECO:0000259" key="1">
    <source>
        <dbReference type="Pfam" id="PF01156"/>
    </source>
</evidence>
<keyword evidence="3" id="KW-1185">Reference proteome</keyword>
<feature type="domain" description="Inosine/uridine-preferring nucleoside hydrolase" evidence="1">
    <location>
        <begin position="6"/>
        <end position="269"/>
    </location>
</feature>
<dbReference type="Pfam" id="PF01156">
    <property type="entry name" value="IU_nuc_hydro"/>
    <property type="match status" value="1"/>
</dbReference>
<keyword evidence="2" id="KW-0326">Glycosidase</keyword>
<sequence length="323" mass="34453">MTLDLIFDLETQDPDDVLTLCLVATHPAVRLRAVTVTPGSPAQVGLVRRVLGRLGRDDVPVGACDPGTGKDHVSAFHHRWLGTPAPAPADAGPAELTARTLRDHPEAVLLTGGPLHNLGRLLDGHPEARLSRWVAQGGFAGDNVVAPEHRLPKFDGRLTCPTFNFNGAPRAARLALSSGGRIGRRELVSKNVTHGVVYDRRFHERLRPLRDRSAGLALLFEGMEHYLRRKPGGKLLHDPTAACVAVDGAVAAWAEVEMVQDGSGAWGALPAAGSGTFITVGIDHERLFRVFTGETAGGPGGRAQGSSPSCLPDVRRACRLRHS</sequence>
<organism evidence="2 3">
    <name type="scientific">Planomonospora venezuelensis</name>
    <dbReference type="NCBI Taxonomy" id="1999"/>
    <lineage>
        <taxon>Bacteria</taxon>
        <taxon>Bacillati</taxon>
        <taxon>Actinomycetota</taxon>
        <taxon>Actinomycetes</taxon>
        <taxon>Streptosporangiales</taxon>
        <taxon>Streptosporangiaceae</taxon>
        <taxon>Planomonospora</taxon>
    </lineage>
</organism>
<comment type="caution">
    <text evidence="2">The sequence shown here is derived from an EMBL/GenBank/DDBJ whole genome shotgun (WGS) entry which is preliminary data.</text>
</comment>
<dbReference type="SUPFAM" id="SSF53590">
    <property type="entry name" value="Nucleoside hydrolase"/>
    <property type="match status" value="1"/>
</dbReference>
<reference evidence="2 3" key="1">
    <citation type="submission" date="2020-08" db="EMBL/GenBank/DDBJ databases">
        <title>Genomic Encyclopedia of Type Strains, Phase III (KMG-III): the genomes of soil and plant-associated and newly described type strains.</title>
        <authorList>
            <person name="Whitman W."/>
        </authorList>
    </citation>
    <scope>NUCLEOTIDE SEQUENCE [LARGE SCALE GENOMIC DNA]</scope>
    <source>
        <strain evidence="2 3">CECT 3303</strain>
    </source>
</reference>
<dbReference type="AlphaFoldDB" id="A0A841D1F4"/>
<proteinExistence type="predicted"/>
<keyword evidence="2" id="KW-0378">Hydrolase</keyword>
<protein>
    <submittedName>
        <fullName evidence="2">Pyrimidine-specific ribonucleoside hydrolase</fullName>
        <ecNumber evidence="2">3.2.-.-</ecNumber>
    </submittedName>
</protein>
<dbReference type="Gene3D" id="3.90.245.10">
    <property type="entry name" value="Ribonucleoside hydrolase-like"/>
    <property type="match status" value="1"/>
</dbReference>
<evidence type="ECO:0000313" key="2">
    <source>
        <dbReference type="EMBL" id="MBB5964081.1"/>
    </source>
</evidence>
<accession>A0A841D1F4</accession>
<gene>
    <name evidence="2" type="ORF">FHS22_003364</name>
</gene>
<evidence type="ECO:0000313" key="3">
    <source>
        <dbReference type="Proteomes" id="UP000562352"/>
    </source>
</evidence>
<dbReference type="EMBL" id="JACHJJ010000010">
    <property type="protein sequence ID" value="MBB5964081.1"/>
    <property type="molecule type" value="Genomic_DNA"/>
</dbReference>
<dbReference type="InterPro" id="IPR036452">
    <property type="entry name" value="Ribo_hydro-like"/>
</dbReference>
<dbReference type="RefSeq" id="WP_338047777.1">
    <property type="nucleotide sequence ID" value="NZ_BAAAWZ010000001.1"/>
</dbReference>
<name>A0A841D1F4_PLAVE</name>